<dbReference type="InterPro" id="IPR036439">
    <property type="entry name" value="Dockerin_dom_sf"/>
</dbReference>
<evidence type="ECO:0000313" key="1">
    <source>
        <dbReference type="EMBL" id="TWU57386.1"/>
    </source>
</evidence>
<dbReference type="OrthoDB" id="246944at2"/>
<comment type="caution">
    <text evidence="1">The sequence shown here is derived from an EMBL/GenBank/DDBJ whole genome shotgun (WGS) entry which is preliminary data.</text>
</comment>
<dbReference type="InterPro" id="IPR002105">
    <property type="entry name" value="Dockerin_1_rpt"/>
</dbReference>
<dbReference type="CDD" id="cd14256">
    <property type="entry name" value="Dockerin_I"/>
    <property type="match status" value="1"/>
</dbReference>
<dbReference type="SUPFAM" id="SSF63446">
    <property type="entry name" value="Type I dockerin domain"/>
    <property type="match status" value="1"/>
</dbReference>
<dbReference type="Gene3D" id="1.10.1330.10">
    <property type="entry name" value="Dockerin domain"/>
    <property type="match status" value="1"/>
</dbReference>
<dbReference type="GO" id="GO:0004553">
    <property type="term" value="F:hydrolase activity, hydrolyzing O-glycosyl compounds"/>
    <property type="evidence" value="ECO:0007669"/>
    <property type="project" value="InterPro"/>
</dbReference>
<dbReference type="SUPFAM" id="SSF117074">
    <property type="entry name" value="Hypothetical protein PA1324"/>
    <property type="match status" value="1"/>
</dbReference>
<reference evidence="1 2" key="1">
    <citation type="submission" date="2019-02" db="EMBL/GenBank/DDBJ databases">
        <title>Deep-cultivation of Planctomycetes and their phenomic and genomic characterization uncovers novel biology.</title>
        <authorList>
            <person name="Wiegand S."/>
            <person name="Jogler M."/>
            <person name="Boedeker C."/>
            <person name="Pinto D."/>
            <person name="Vollmers J."/>
            <person name="Rivas-Marin E."/>
            <person name="Kohn T."/>
            <person name="Peeters S.H."/>
            <person name="Heuer A."/>
            <person name="Rast P."/>
            <person name="Oberbeckmann S."/>
            <person name="Bunk B."/>
            <person name="Jeske O."/>
            <person name="Meyerdierks A."/>
            <person name="Storesund J.E."/>
            <person name="Kallscheuer N."/>
            <person name="Luecker S."/>
            <person name="Lage O.M."/>
            <person name="Pohl T."/>
            <person name="Merkel B.J."/>
            <person name="Hornburger P."/>
            <person name="Mueller R.-W."/>
            <person name="Bruemmer F."/>
            <person name="Labrenz M."/>
            <person name="Spormann A.M."/>
            <person name="Op Den Camp H."/>
            <person name="Overmann J."/>
            <person name="Amann R."/>
            <person name="Jetten M.S.M."/>
            <person name="Mascher T."/>
            <person name="Medema M.H."/>
            <person name="Devos D.P."/>
            <person name="Kaster A.-K."/>
            <person name="Ovreas L."/>
            <person name="Rohde M."/>
            <person name="Galperin M.Y."/>
            <person name="Jogler C."/>
        </authorList>
    </citation>
    <scope>NUCLEOTIDE SEQUENCE [LARGE SCALE GENOMIC DNA]</scope>
    <source>
        <strain evidence="1 2">Poly59</strain>
    </source>
</reference>
<dbReference type="RefSeq" id="WP_146532296.1">
    <property type="nucleotide sequence ID" value="NZ_SJPX01000001.1"/>
</dbReference>
<evidence type="ECO:0000313" key="2">
    <source>
        <dbReference type="Proteomes" id="UP000317977"/>
    </source>
</evidence>
<keyword evidence="2" id="KW-1185">Reference proteome</keyword>
<gene>
    <name evidence="1" type="ORF">Poly59_02930</name>
</gene>
<name>A0A5C6FB66_9BACT</name>
<dbReference type="GO" id="GO:0000272">
    <property type="term" value="P:polysaccharide catabolic process"/>
    <property type="evidence" value="ECO:0007669"/>
    <property type="project" value="InterPro"/>
</dbReference>
<accession>A0A5C6FB66</accession>
<dbReference type="AlphaFoldDB" id="A0A5C6FB66"/>
<proteinExistence type="predicted"/>
<protein>
    <submittedName>
        <fullName evidence="1">Dockerin type I repeat protein</fullName>
    </submittedName>
</protein>
<sequence length="877" mass="93984">MPRRLPFHRRKRERKLQVQRLESRQLMAADSFGVTPKDTGEFLLGTVTVTPVFLESNGQIDTESQDWTPEEIDAMIAKVGVGVNWWSDTLDTLDTVHTLDFVIDETYARTPFETPYEPIDLNTSAINDYIGDFVTRLGYGDARSIEEAVQRFNHDQRIKNGTDWAFTIFVADSSDDPDGLFASGGSFSAAFAYAGGLFMVTPSTRPASTITHEMGHIFWARDEYFGGGSWTDQRGYYNTQNLNAADNPTPGFSQDISIMRGGVPLTAAYEAHTSPASTLAMVGWQDSDGDGIFDIFDVPLQLDGVGYFDSESSTYHFTGEASVTPLRNQNSSGTQSDISLAKISELQYQLDDGPWVAAASPNAQSASFDVSFVIESQFTSIQFRAVDTATGVTSETITGNAAVAAVSAASISGVAFYDENGDGSKSDSEISLSLTSVTVSRADGSPLFTGSAVAADFAEGEIDDAETIGIKLAADGLVSDTQVASHTLVDTDRIVFESFDLQRSEWTSRWSSKVALTATFDEPVGEVHVSVVGLDDVNYGRVEAYNAAGDLVARQTTSAIGVNESTIVTLRHATGAIASIRIFGHAGSSVAVDSIDFGVHGNIVTDQSGAFRLADLPNGGYIVELLSFSPIHAFTDPIEISVVGGKSDFISAAAVRTDSPRHNTALAEDANQDGEVTARDALVIINDLTRSGPRTLSAGDLEGFDVDVNNDGTVSALDALLVINAISRNRNSGDGEQFVSQTEMTSQTSMTAETVIVGSERESVDTTRSSWLLTVQQSENLAKATSMFNFDGGVAVVERVVRFPTDTTESTSRPLDLMKLSSSSNDQKNSVTTMANTVSDVSTGLDWGSGDTVAELTTELFIGIDANLPEPFRILLV</sequence>
<dbReference type="Proteomes" id="UP000317977">
    <property type="component" value="Unassembled WGS sequence"/>
</dbReference>
<dbReference type="EMBL" id="SJPX01000001">
    <property type="protein sequence ID" value="TWU57386.1"/>
    <property type="molecule type" value="Genomic_DNA"/>
</dbReference>
<organism evidence="1 2">
    <name type="scientific">Rubripirellula reticaptiva</name>
    <dbReference type="NCBI Taxonomy" id="2528013"/>
    <lineage>
        <taxon>Bacteria</taxon>
        <taxon>Pseudomonadati</taxon>
        <taxon>Planctomycetota</taxon>
        <taxon>Planctomycetia</taxon>
        <taxon>Pirellulales</taxon>
        <taxon>Pirellulaceae</taxon>
        <taxon>Rubripirellula</taxon>
    </lineage>
</organism>
<dbReference type="Pfam" id="PF00404">
    <property type="entry name" value="Dockerin_1"/>
    <property type="match status" value="1"/>
</dbReference>